<evidence type="ECO:0000313" key="11">
    <source>
        <dbReference type="Proteomes" id="UP000012073"/>
    </source>
</evidence>
<protein>
    <recommendedName>
        <fullName evidence="9">Mitochondrial pyruvate carrier</fullName>
    </recommendedName>
</protein>
<evidence type="ECO:0000256" key="4">
    <source>
        <dbReference type="ARBA" id="ARBA00022692"/>
    </source>
</evidence>
<organism evidence="10 11">
    <name type="scientific">Chondrus crispus</name>
    <name type="common">Carrageen Irish moss</name>
    <name type="synonym">Polymorpha crispa</name>
    <dbReference type="NCBI Taxonomy" id="2769"/>
    <lineage>
        <taxon>Eukaryota</taxon>
        <taxon>Rhodophyta</taxon>
        <taxon>Florideophyceae</taxon>
        <taxon>Rhodymeniophycidae</taxon>
        <taxon>Gigartinales</taxon>
        <taxon>Gigartinaceae</taxon>
        <taxon>Chondrus</taxon>
    </lineage>
</organism>
<comment type="function">
    <text evidence="9">Mediates the uptake of pyruvate into mitochondria.</text>
</comment>
<sequence length="112" mass="12690">MQFVHSPTGPKTSHFWGPVTNWGISLAALKDMTKPPEKVSPNMTAALCVYSLLFMRFAIKVQPRNMLLFACHATNETVQLYQLQRVYGGVDWFYKRDDPEQGPNKPEPAAPH</sequence>
<evidence type="ECO:0000256" key="9">
    <source>
        <dbReference type="RuleBase" id="RU363100"/>
    </source>
</evidence>
<dbReference type="OrthoDB" id="1697690at2759"/>
<keyword evidence="7 9" id="KW-0496">Mitochondrion</keyword>
<keyword evidence="3 9" id="KW-0813">Transport</keyword>
<dbReference type="Pfam" id="PF03650">
    <property type="entry name" value="MPC"/>
    <property type="match status" value="1"/>
</dbReference>
<keyword evidence="5 9" id="KW-0999">Mitochondrion inner membrane</keyword>
<accession>R7QQ02</accession>
<evidence type="ECO:0000256" key="1">
    <source>
        <dbReference type="ARBA" id="ARBA00004448"/>
    </source>
</evidence>
<dbReference type="OMA" id="FLQHFWG"/>
<dbReference type="GO" id="GO:0005743">
    <property type="term" value="C:mitochondrial inner membrane"/>
    <property type="evidence" value="ECO:0007669"/>
    <property type="project" value="UniProtKB-SubCell"/>
</dbReference>
<name>R7QQ02_CHOCR</name>
<dbReference type="RefSeq" id="XP_005710488.1">
    <property type="nucleotide sequence ID" value="XM_005710431.1"/>
</dbReference>
<keyword evidence="11" id="KW-1185">Reference proteome</keyword>
<evidence type="ECO:0000256" key="2">
    <source>
        <dbReference type="ARBA" id="ARBA00006416"/>
    </source>
</evidence>
<evidence type="ECO:0000313" key="10">
    <source>
        <dbReference type="EMBL" id="CDF40194.1"/>
    </source>
</evidence>
<dbReference type="InterPro" id="IPR005336">
    <property type="entry name" value="MPC"/>
</dbReference>
<evidence type="ECO:0000256" key="7">
    <source>
        <dbReference type="ARBA" id="ARBA00023128"/>
    </source>
</evidence>
<gene>
    <name evidence="10" type="ORF">CHC_T00008938001</name>
</gene>
<reference evidence="11" key="1">
    <citation type="journal article" date="2013" name="Proc. Natl. Acad. Sci. U.S.A.">
        <title>Genome structure and metabolic features in the red seaweed Chondrus crispus shed light on evolution of the Archaeplastida.</title>
        <authorList>
            <person name="Collen J."/>
            <person name="Porcel B."/>
            <person name="Carre W."/>
            <person name="Ball S.G."/>
            <person name="Chaparro C."/>
            <person name="Tonon T."/>
            <person name="Barbeyron T."/>
            <person name="Michel G."/>
            <person name="Noel B."/>
            <person name="Valentin K."/>
            <person name="Elias M."/>
            <person name="Artiguenave F."/>
            <person name="Arun A."/>
            <person name="Aury J.M."/>
            <person name="Barbosa-Neto J.F."/>
            <person name="Bothwell J.H."/>
            <person name="Bouget F.Y."/>
            <person name="Brillet L."/>
            <person name="Cabello-Hurtado F."/>
            <person name="Capella-Gutierrez S."/>
            <person name="Charrier B."/>
            <person name="Cladiere L."/>
            <person name="Cock J.M."/>
            <person name="Coelho S.M."/>
            <person name="Colleoni C."/>
            <person name="Czjzek M."/>
            <person name="Da Silva C."/>
            <person name="Delage L."/>
            <person name="Denoeud F."/>
            <person name="Deschamps P."/>
            <person name="Dittami S.M."/>
            <person name="Gabaldon T."/>
            <person name="Gachon C.M."/>
            <person name="Groisillier A."/>
            <person name="Herve C."/>
            <person name="Jabbari K."/>
            <person name="Katinka M."/>
            <person name="Kloareg B."/>
            <person name="Kowalczyk N."/>
            <person name="Labadie K."/>
            <person name="Leblanc C."/>
            <person name="Lopez P.J."/>
            <person name="McLachlan D.H."/>
            <person name="Meslet-Cladiere L."/>
            <person name="Moustafa A."/>
            <person name="Nehr Z."/>
            <person name="Nyvall Collen P."/>
            <person name="Panaud O."/>
            <person name="Partensky F."/>
            <person name="Poulain J."/>
            <person name="Rensing S.A."/>
            <person name="Rousvoal S."/>
            <person name="Samson G."/>
            <person name="Symeonidi A."/>
            <person name="Weissenbach J."/>
            <person name="Zambounis A."/>
            <person name="Wincker P."/>
            <person name="Boyen C."/>
        </authorList>
    </citation>
    <scope>NUCLEOTIDE SEQUENCE [LARGE SCALE GENOMIC DNA]</scope>
    <source>
        <strain evidence="11">cv. Stackhouse</strain>
    </source>
</reference>
<dbReference type="GeneID" id="17318206"/>
<keyword evidence="4" id="KW-0812">Transmembrane</keyword>
<keyword evidence="6" id="KW-1133">Transmembrane helix</keyword>
<dbReference type="Proteomes" id="UP000012073">
    <property type="component" value="Unassembled WGS sequence"/>
</dbReference>
<keyword evidence="8" id="KW-0472">Membrane</keyword>
<dbReference type="EMBL" id="HG002140">
    <property type="protein sequence ID" value="CDF40194.1"/>
    <property type="molecule type" value="Genomic_DNA"/>
</dbReference>
<dbReference type="KEGG" id="ccp:CHC_T00008938001"/>
<dbReference type="GO" id="GO:0006850">
    <property type="term" value="P:pyruvate import into mitochondria"/>
    <property type="evidence" value="ECO:0007669"/>
    <property type="project" value="InterPro"/>
</dbReference>
<dbReference type="Gramene" id="CDF40194">
    <property type="protein sequence ID" value="CDF40194"/>
    <property type="gene ID" value="CHC_T00008938001"/>
</dbReference>
<dbReference type="PANTHER" id="PTHR14154">
    <property type="entry name" value="UPF0041 BRAIN PROTEIN 44-RELATED"/>
    <property type="match status" value="1"/>
</dbReference>
<dbReference type="AlphaFoldDB" id="R7QQ02"/>
<evidence type="ECO:0000256" key="3">
    <source>
        <dbReference type="ARBA" id="ARBA00022448"/>
    </source>
</evidence>
<proteinExistence type="inferred from homology"/>
<evidence type="ECO:0000256" key="5">
    <source>
        <dbReference type="ARBA" id="ARBA00022792"/>
    </source>
</evidence>
<evidence type="ECO:0000256" key="6">
    <source>
        <dbReference type="ARBA" id="ARBA00022989"/>
    </source>
</evidence>
<comment type="similarity">
    <text evidence="2 9">Belongs to the mitochondrial pyruvate carrier (MPC) (TC 2.A.105) family.</text>
</comment>
<evidence type="ECO:0000256" key="8">
    <source>
        <dbReference type="ARBA" id="ARBA00023136"/>
    </source>
</evidence>
<comment type="subcellular location">
    <subcellularLocation>
        <location evidence="1 9">Mitochondrion inner membrane</location>
        <topology evidence="1 9">Multi-pass membrane protein</topology>
    </subcellularLocation>
</comment>